<evidence type="ECO:0000259" key="4">
    <source>
        <dbReference type="PROSITE" id="PS50109"/>
    </source>
</evidence>
<dbReference type="SMART" id="SM00091">
    <property type="entry name" value="PAS"/>
    <property type="match status" value="1"/>
</dbReference>
<dbReference type="PROSITE" id="PS50113">
    <property type="entry name" value="PAC"/>
    <property type="match status" value="1"/>
</dbReference>
<dbReference type="InterPro" id="IPR000700">
    <property type="entry name" value="PAS-assoc_C"/>
</dbReference>
<dbReference type="Pfam" id="PF02518">
    <property type="entry name" value="HATPase_c"/>
    <property type="match status" value="1"/>
</dbReference>
<evidence type="ECO:0000259" key="5">
    <source>
        <dbReference type="PROSITE" id="PS50113"/>
    </source>
</evidence>
<dbReference type="InterPro" id="IPR036890">
    <property type="entry name" value="HATPase_C_sf"/>
</dbReference>
<dbReference type="EMBL" id="QLII01000001">
    <property type="protein sequence ID" value="RAI75710.1"/>
    <property type="molecule type" value="Genomic_DNA"/>
</dbReference>
<dbReference type="SUPFAM" id="SSF55874">
    <property type="entry name" value="ATPase domain of HSP90 chaperone/DNA topoisomerase II/histidine kinase"/>
    <property type="match status" value="1"/>
</dbReference>
<dbReference type="PRINTS" id="PR00344">
    <property type="entry name" value="BCTRLSENSOR"/>
</dbReference>
<organism evidence="6 7">
    <name type="scientific">Spirosoma telluris</name>
    <dbReference type="NCBI Taxonomy" id="2183553"/>
    <lineage>
        <taxon>Bacteria</taxon>
        <taxon>Pseudomonadati</taxon>
        <taxon>Bacteroidota</taxon>
        <taxon>Cytophagia</taxon>
        <taxon>Cytophagales</taxon>
        <taxon>Cytophagaceae</taxon>
        <taxon>Spirosoma</taxon>
    </lineage>
</organism>
<feature type="domain" description="Histidine kinase" evidence="4">
    <location>
        <begin position="361"/>
        <end position="575"/>
    </location>
</feature>
<evidence type="ECO:0000256" key="3">
    <source>
        <dbReference type="ARBA" id="ARBA00022553"/>
    </source>
</evidence>
<dbReference type="InterPro" id="IPR001610">
    <property type="entry name" value="PAC"/>
</dbReference>
<dbReference type="CDD" id="cd00146">
    <property type="entry name" value="PKD"/>
    <property type="match status" value="1"/>
</dbReference>
<evidence type="ECO:0000256" key="2">
    <source>
        <dbReference type="ARBA" id="ARBA00012438"/>
    </source>
</evidence>
<dbReference type="EC" id="2.7.13.3" evidence="2"/>
<comment type="caution">
    <text evidence="6">The sequence shown here is derived from an EMBL/GenBank/DDBJ whole genome shotgun (WGS) entry which is preliminary data.</text>
</comment>
<evidence type="ECO:0000256" key="1">
    <source>
        <dbReference type="ARBA" id="ARBA00000085"/>
    </source>
</evidence>
<dbReference type="PROSITE" id="PS50109">
    <property type="entry name" value="HIS_KIN"/>
    <property type="match status" value="1"/>
</dbReference>
<dbReference type="SUPFAM" id="SSF47384">
    <property type="entry name" value="Homodimeric domain of signal transducing histidine kinase"/>
    <property type="match status" value="1"/>
</dbReference>
<dbReference type="InterPro" id="IPR000014">
    <property type="entry name" value="PAS"/>
</dbReference>
<dbReference type="SMART" id="SM00388">
    <property type="entry name" value="HisKA"/>
    <property type="match status" value="1"/>
</dbReference>
<dbReference type="CDD" id="cd00082">
    <property type="entry name" value="HisKA"/>
    <property type="match status" value="1"/>
</dbReference>
<dbReference type="Proteomes" id="UP000249016">
    <property type="component" value="Unassembled WGS sequence"/>
</dbReference>
<dbReference type="InterPro" id="IPR013655">
    <property type="entry name" value="PAS_fold_3"/>
</dbReference>
<dbReference type="PANTHER" id="PTHR43547:SF2">
    <property type="entry name" value="HYBRID SIGNAL TRANSDUCTION HISTIDINE KINASE C"/>
    <property type="match status" value="1"/>
</dbReference>
<dbReference type="InterPro" id="IPR036097">
    <property type="entry name" value="HisK_dim/P_sf"/>
</dbReference>
<feature type="domain" description="PAC" evidence="5">
    <location>
        <begin position="291"/>
        <end position="343"/>
    </location>
</feature>
<dbReference type="PANTHER" id="PTHR43547">
    <property type="entry name" value="TWO-COMPONENT HISTIDINE KINASE"/>
    <property type="match status" value="1"/>
</dbReference>
<name>A0A327NK03_9BACT</name>
<dbReference type="SMART" id="SM00387">
    <property type="entry name" value="HATPase_c"/>
    <property type="match status" value="1"/>
</dbReference>
<dbReference type="Gene3D" id="3.30.450.20">
    <property type="entry name" value="PAS domain"/>
    <property type="match status" value="1"/>
</dbReference>
<dbReference type="NCBIfam" id="TIGR00229">
    <property type="entry name" value="sensory_box"/>
    <property type="match status" value="1"/>
</dbReference>
<dbReference type="InterPro" id="IPR003661">
    <property type="entry name" value="HisK_dim/P_dom"/>
</dbReference>
<dbReference type="AlphaFoldDB" id="A0A327NK03"/>
<dbReference type="Gene3D" id="3.30.565.10">
    <property type="entry name" value="Histidine kinase-like ATPase, C-terminal domain"/>
    <property type="match status" value="1"/>
</dbReference>
<dbReference type="InterPro" id="IPR005467">
    <property type="entry name" value="His_kinase_dom"/>
</dbReference>
<sequence length="575" mass="65478">MNGFSTFYPDSLKDNTFIPPVYITNFLVFNKSVSVGDRDQLLQKQISETHLITLSAEQSVFTFEFSALNYTVPEKNQYAYRLDGFDKEWNYVGTKRTATYTNLDPGTYVFKVKAANNDGIWNNKGTTLTVVITPPFWLTWWFKSLLALLLLSCLYALYRLRVKGIQARQLILQNQVLASASEVLQQKQELQEQALYVQLLQSQVAEQAAQQQLQESEQRFQEIADNVDEIFWIHSAQPFQLLYVNPAFERVWNTTFQQVQQKPFSFMKTVLREDRSAFLAFVKQYKAGIEGQLYFRLQAKDEPLRWFLIRTFIVHNEAGEIVRHIGIANDVTSQKEKEFVLQQALKREKELNQLKSQFVSTASHEFRTPLTTIQSSAELIKLYLNSPSAGARGAIDKHMAVIEQQIDHFGSLLTDILTIGKIEAGKVQFAPHWTDLVSICEETVATHFSQRSDNRSVQLSITGSPCLVYLDAKLINHVLINLLSNAFKFSEKSPGLRLTFFAKSCILQITDEGIGIPAGELSNLFQPFFRASNTNEAPGTGLGLVIARQFVELHGGQLELISEEKKEPSVRSHYQ</sequence>
<dbReference type="OrthoDB" id="9809670at2"/>
<dbReference type="CDD" id="cd00075">
    <property type="entry name" value="HATPase"/>
    <property type="match status" value="1"/>
</dbReference>
<dbReference type="Gene3D" id="2.60.40.10">
    <property type="entry name" value="Immunoglobulins"/>
    <property type="match status" value="1"/>
</dbReference>
<dbReference type="Pfam" id="PF07495">
    <property type="entry name" value="Y_Y_Y"/>
    <property type="match status" value="1"/>
</dbReference>
<keyword evidence="7" id="KW-1185">Reference proteome</keyword>
<dbReference type="RefSeq" id="WP_111344413.1">
    <property type="nucleotide sequence ID" value="NZ_QLII01000001.1"/>
</dbReference>
<proteinExistence type="predicted"/>
<dbReference type="InterPro" id="IPR011123">
    <property type="entry name" value="Y_Y_Y"/>
</dbReference>
<dbReference type="Gene3D" id="1.10.287.130">
    <property type="match status" value="1"/>
</dbReference>
<dbReference type="InterPro" id="IPR035965">
    <property type="entry name" value="PAS-like_dom_sf"/>
</dbReference>
<dbReference type="Pfam" id="PF08447">
    <property type="entry name" value="PAS_3"/>
    <property type="match status" value="1"/>
</dbReference>
<accession>A0A327NK03</accession>
<protein>
    <recommendedName>
        <fullName evidence="2">histidine kinase</fullName>
        <ecNumber evidence="2">2.7.13.3</ecNumber>
    </recommendedName>
</protein>
<evidence type="ECO:0000313" key="7">
    <source>
        <dbReference type="Proteomes" id="UP000249016"/>
    </source>
</evidence>
<reference evidence="6 7" key="1">
    <citation type="submission" date="2018-06" db="EMBL/GenBank/DDBJ databases">
        <title>Spirosoma sp. HMF3257 Genome sequencing and assembly.</title>
        <authorList>
            <person name="Kang H."/>
            <person name="Cha I."/>
            <person name="Kim H."/>
            <person name="Kang J."/>
            <person name="Joh K."/>
        </authorList>
    </citation>
    <scope>NUCLEOTIDE SEQUENCE [LARGE SCALE GENOMIC DNA]</scope>
    <source>
        <strain evidence="6 7">HMF3257</strain>
    </source>
</reference>
<dbReference type="InterPro" id="IPR004358">
    <property type="entry name" value="Sig_transdc_His_kin-like_C"/>
</dbReference>
<dbReference type="CDD" id="cd00130">
    <property type="entry name" value="PAS"/>
    <property type="match status" value="1"/>
</dbReference>
<gene>
    <name evidence="6" type="ORF">HMF3257_18935</name>
</gene>
<keyword evidence="3" id="KW-0597">Phosphoprotein</keyword>
<evidence type="ECO:0000313" key="6">
    <source>
        <dbReference type="EMBL" id="RAI75710.1"/>
    </source>
</evidence>
<dbReference type="Pfam" id="PF00512">
    <property type="entry name" value="HisKA"/>
    <property type="match status" value="1"/>
</dbReference>
<dbReference type="FunFam" id="2.60.40.10:FF:000791">
    <property type="entry name" value="Two-component system sensor histidine kinase/response regulator"/>
    <property type="match status" value="1"/>
</dbReference>
<dbReference type="InterPro" id="IPR003594">
    <property type="entry name" value="HATPase_dom"/>
</dbReference>
<dbReference type="InterPro" id="IPR013783">
    <property type="entry name" value="Ig-like_fold"/>
</dbReference>
<dbReference type="SUPFAM" id="SSF55785">
    <property type="entry name" value="PYP-like sensor domain (PAS domain)"/>
    <property type="match status" value="1"/>
</dbReference>
<dbReference type="SMART" id="SM00086">
    <property type="entry name" value="PAC"/>
    <property type="match status" value="1"/>
</dbReference>
<dbReference type="GO" id="GO:0000155">
    <property type="term" value="F:phosphorelay sensor kinase activity"/>
    <property type="evidence" value="ECO:0007669"/>
    <property type="project" value="InterPro"/>
</dbReference>
<comment type="catalytic activity">
    <reaction evidence="1">
        <text>ATP + protein L-histidine = ADP + protein N-phospho-L-histidine.</text>
        <dbReference type="EC" id="2.7.13.3"/>
    </reaction>
</comment>